<dbReference type="EMBL" id="FN595769">
    <property type="protein sequence ID" value="CCB52237.1"/>
    <property type="molecule type" value="Genomic_DNA"/>
</dbReference>
<dbReference type="OrthoDB" id="1495935at2759"/>
<dbReference type="eggNOG" id="ENOG502SCWB">
    <property type="taxonomic scope" value="Eukaryota"/>
</dbReference>
<dbReference type="Proteomes" id="UP000009183">
    <property type="component" value="Chromosome 2"/>
</dbReference>
<dbReference type="InParanoid" id="F6HJ40"/>
<dbReference type="ExpressionAtlas" id="F6HJ40">
    <property type="expression patterns" value="baseline"/>
</dbReference>
<protein>
    <submittedName>
        <fullName evidence="1">Uncharacterized protein</fullName>
    </submittedName>
</protein>
<evidence type="ECO:0000313" key="2">
    <source>
        <dbReference type="Proteomes" id="UP000009183"/>
    </source>
</evidence>
<name>F6HJ40_VITVI</name>
<proteinExistence type="predicted"/>
<keyword evidence="2" id="KW-1185">Reference proteome</keyword>
<organism evidence="1 2">
    <name type="scientific">Vitis vinifera</name>
    <name type="common">Grape</name>
    <dbReference type="NCBI Taxonomy" id="29760"/>
    <lineage>
        <taxon>Eukaryota</taxon>
        <taxon>Viridiplantae</taxon>
        <taxon>Streptophyta</taxon>
        <taxon>Embryophyta</taxon>
        <taxon>Tracheophyta</taxon>
        <taxon>Spermatophyta</taxon>
        <taxon>Magnoliopsida</taxon>
        <taxon>eudicotyledons</taxon>
        <taxon>Gunneridae</taxon>
        <taxon>Pentapetalae</taxon>
        <taxon>rosids</taxon>
        <taxon>Vitales</taxon>
        <taxon>Vitaceae</taxon>
        <taxon>Viteae</taxon>
        <taxon>Vitis</taxon>
    </lineage>
</organism>
<dbReference type="HOGENOM" id="CLU_2077384_0_0_1"/>
<dbReference type="PaxDb" id="29760-VIT_02s0087g00380.t01"/>
<dbReference type="AlphaFoldDB" id="F6HJ40"/>
<gene>
    <name evidence="1" type="ordered locus">VIT_02s0087g00380</name>
</gene>
<evidence type="ECO:0000313" key="1">
    <source>
        <dbReference type="EMBL" id="CCB52237.1"/>
    </source>
</evidence>
<sequence>MANFSTPHYQNSRLCLRGNHVKVENYSDERMKGAKAGNKPWPAELIQRHRRGHRTQELHQLGFSYLASSLRYFLSKAKEFYNRFFLEAIDNPMGRTEVMLVDPYFSFPVVPATTFAPF</sequence>
<accession>F6HJ40</accession>
<reference evidence="2" key="1">
    <citation type="journal article" date="2007" name="Nature">
        <title>The grapevine genome sequence suggests ancestral hexaploidization in major angiosperm phyla.</title>
        <authorList>
            <consortium name="The French-Italian Public Consortium for Grapevine Genome Characterization."/>
            <person name="Jaillon O."/>
            <person name="Aury J.-M."/>
            <person name="Noel B."/>
            <person name="Policriti A."/>
            <person name="Clepet C."/>
            <person name="Casagrande A."/>
            <person name="Choisne N."/>
            <person name="Aubourg S."/>
            <person name="Vitulo N."/>
            <person name="Jubin C."/>
            <person name="Vezzi A."/>
            <person name="Legeai F."/>
            <person name="Hugueney P."/>
            <person name="Dasilva C."/>
            <person name="Horner D."/>
            <person name="Mica E."/>
            <person name="Jublot D."/>
            <person name="Poulain J."/>
            <person name="Bruyere C."/>
            <person name="Billault A."/>
            <person name="Segurens B."/>
            <person name="Gouyvenoux M."/>
            <person name="Ugarte E."/>
            <person name="Cattonaro F."/>
            <person name="Anthouard V."/>
            <person name="Vico V."/>
            <person name="Del Fabbro C."/>
            <person name="Alaux M."/>
            <person name="Di Gaspero G."/>
            <person name="Dumas V."/>
            <person name="Felice N."/>
            <person name="Paillard S."/>
            <person name="Juman I."/>
            <person name="Moroldo M."/>
            <person name="Scalabrin S."/>
            <person name="Canaguier A."/>
            <person name="Le Clainche I."/>
            <person name="Malacrida G."/>
            <person name="Durand E."/>
            <person name="Pesole G."/>
            <person name="Laucou V."/>
            <person name="Chatelet P."/>
            <person name="Merdinoglu D."/>
            <person name="Delledonne M."/>
            <person name="Pezzotti M."/>
            <person name="Lecharny A."/>
            <person name="Scarpelli C."/>
            <person name="Artiguenave F."/>
            <person name="Pe M.E."/>
            <person name="Valle G."/>
            <person name="Morgante M."/>
            <person name="Caboche M."/>
            <person name="Adam-Blondon A.-F."/>
            <person name="Weissenbach J."/>
            <person name="Quetier F."/>
            <person name="Wincker P."/>
        </authorList>
    </citation>
    <scope>NUCLEOTIDE SEQUENCE [LARGE SCALE GENOMIC DNA]</scope>
    <source>
        <strain evidence="2">cv. Pinot noir / PN40024</strain>
    </source>
</reference>